<sequence length="296" mass="32137">MLDANTKEYLSFLSVERGASTNTIAAYAHDFEKWCAFLEEREVSVLSAGHDDVVAFQARLTEEGLAASTVKRATSALKGFYRFLVREGRIASSPCSSMALPKVPDRLPDVLSVEQANELLSQDFPASPTGLRDKAMLEVLYGCGLRASELVALNVSDVLFEEGCLRAFGKGSKERIVPISGMAEAALRAYLESGRPELAKGARTGALFLNARGGRLSRQSLHAVVARAGLAIGVRNLHPHTLRHSFATHMLEGGADLRVIQDILGHADISTTQIYTHVSRAHVREEYLAAHPRARG</sequence>
<evidence type="ECO:0000256" key="9">
    <source>
        <dbReference type="HAMAP-Rule" id="MF_01808"/>
    </source>
</evidence>
<dbReference type="CDD" id="cd00798">
    <property type="entry name" value="INT_XerDC_C"/>
    <property type="match status" value="1"/>
</dbReference>
<comment type="subcellular location">
    <subcellularLocation>
        <location evidence="1 9">Cytoplasm</location>
    </subcellularLocation>
</comment>
<dbReference type="InterPro" id="IPR023009">
    <property type="entry name" value="Tyrosine_recombinase_XerC/XerD"/>
</dbReference>
<dbReference type="GO" id="GO:0006313">
    <property type="term" value="P:DNA transposition"/>
    <property type="evidence" value="ECO:0007669"/>
    <property type="project" value="UniProtKB-UniRule"/>
</dbReference>
<feature type="active site" description="O-(3'-phospho-DNA)-tyrosine intermediate" evidence="9">
    <location>
        <position position="275"/>
    </location>
</feature>
<dbReference type="InterPro" id="IPR050090">
    <property type="entry name" value="Tyrosine_recombinase_XerCD"/>
</dbReference>
<feature type="active site" evidence="9">
    <location>
        <position position="146"/>
    </location>
</feature>
<keyword evidence="2 9" id="KW-0963">Cytoplasm</keyword>
<dbReference type="Gene3D" id="1.10.150.130">
    <property type="match status" value="1"/>
</dbReference>
<keyword evidence="7 9" id="KW-0233">DNA recombination</keyword>
<dbReference type="PANTHER" id="PTHR30349">
    <property type="entry name" value="PHAGE INTEGRASE-RELATED"/>
    <property type="match status" value="1"/>
</dbReference>
<dbReference type="GO" id="GO:0005737">
    <property type="term" value="C:cytoplasm"/>
    <property type="evidence" value="ECO:0007669"/>
    <property type="project" value="UniProtKB-SubCell"/>
</dbReference>
<keyword evidence="3 9" id="KW-0132">Cell division</keyword>
<dbReference type="InterPro" id="IPR013762">
    <property type="entry name" value="Integrase-like_cat_sf"/>
</dbReference>
<gene>
    <name evidence="9" type="primary">xerC</name>
    <name evidence="12" type="ORF">IAA69_02735</name>
</gene>
<dbReference type="Proteomes" id="UP000824261">
    <property type="component" value="Unassembled WGS sequence"/>
</dbReference>
<dbReference type="InterPro" id="IPR010998">
    <property type="entry name" value="Integrase_recombinase_N"/>
</dbReference>
<feature type="domain" description="Core-binding (CB)" evidence="11">
    <location>
        <begin position="1"/>
        <end position="85"/>
    </location>
</feature>
<keyword evidence="4 9" id="KW-0159">Chromosome partition</keyword>
<comment type="caution">
    <text evidence="12">The sequence shown here is derived from an EMBL/GenBank/DDBJ whole genome shotgun (WGS) entry which is preliminary data.</text>
</comment>
<feature type="domain" description="Tyr recombinase" evidence="10">
    <location>
        <begin position="106"/>
        <end position="288"/>
    </location>
</feature>
<evidence type="ECO:0000256" key="2">
    <source>
        <dbReference type="ARBA" id="ARBA00022490"/>
    </source>
</evidence>
<dbReference type="GO" id="GO:0003677">
    <property type="term" value="F:DNA binding"/>
    <property type="evidence" value="ECO:0007669"/>
    <property type="project" value="UniProtKB-UniRule"/>
</dbReference>
<evidence type="ECO:0000256" key="4">
    <source>
        <dbReference type="ARBA" id="ARBA00022829"/>
    </source>
</evidence>
<dbReference type="PROSITE" id="PS51900">
    <property type="entry name" value="CB"/>
    <property type="match status" value="1"/>
</dbReference>
<dbReference type="GO" id="GO:0051301">
    <property type="term" value="P:cell division"/>
    <property type="evidence" value="ECO:0007669"/>
    <property type="project" value="UniProtKB-KW"/>
</dbReference>
<dbReference type="InterPro" id="IPR011010">
    <property type="entry name" value="DNA_brk_join_enz"/>
</dbReference>
<dbReference type="InterPro" id="IPR004107">
    <property type="entry name" value="Integrase_SAM-like_N"/>
</dbReference>
<accession>A0A9D0ZZ38</accession>
<feature type="active site" evidence="9">
    <location>
        <position position="243"/>
    </location>
</feature>
<reference evidence="12" key="1">
    <citation type="submission" date="2020-10" db="EMBL/GenBank/DDBJ databases">
        <authorList>
            <person name="Gilroy R."/>
        </authorList>
    </citation>
    <scope>NUCLEOTIDE SEQUENCE</scope>
    <source>
        <strain evidence="12">ChiGjej1B1-2707</strain>
    </source>
</reference>
<name>A0A9D0ZZ38_9ACTN</name>
<evidence type="ECO:0000259" key="10">
    <source>
        <dbReference type="PROSITE" id="PS51898"/>
    </source>
</evidence>
<dbReference type="NCBIfam" id="NF001399">
    <property type="entry name" value="PRK00283.1"/>
    <property type="match status" value="1"/>
</dbReference>
<keyword evidence="6 9" id="KW-0238">DNA-binding</keyword>
<keyword evidence="8 9" id="KW-0131">Cell cycle</keyword>
<evidence type="ECO:0000256" key="7">
    <source>
        <dbReference type="ARBA" id="ARBA00023172"/>
    </source>
</evidence>
<feature type="active site" evidence="9">
    <location>
        <position position="240"/>
    </location>
</feature>
<dbReference type="GO" id="GO:0009037">
    <property type="term" value="F:tyrosine-based site-specific recombinase activity"/>
    <property type="evidence" value="ECO:0007669"/>
    <property type="project" value="UniProtKB-UniRule"/>
</dbReference>
<protein>
    <recommendedName>
        <fullName evidence="9">Tyrosine recombinase XerC</fullName>
    </recommendedName>
</protein>
<evidence type="ECO:0000256" key="1">
    <source>
        <dbReference type="ARBA" id="ARBA00004496"/>
    </source>
</evidence>
<dbReference type="PROSITE" id="PS51898">
    <property type="entry name" value="TYR_RECOMBINASE"/>
    <property type="match status" value="1"/>
</dbReference>
<dbReference type="AlphaFoldDB" id="A0A9D0ZZ38"/>
<evidence type="ECO:0000256" key="8">
    <source>
        <dbReference type="ARBA" id="ARBA00023306"/>
    </source>
</evidence>
<dbReference type="EMBL" id="DVGB01000034">
    <property type="protein sequence ID" value="HIR01164.1"/>
    <property type="molecule type" value="Genomic_DNA"/>
</dbReference>
<evidence type="ECO:0000256" key="5">
    <source>
        <dbReference type="ARBA" id="ARBA00022908"/>
    </source>
</evidence>
<evidence type="ECO:0000256" key="6">
    <source>
        <dbReference type="ARBA" id="ARBA00023125"/>
    </source>
</evidence>
<dbReference type="Pfam" id="PF02899">
    <property type="entry name" value="Phage_int_SAM_1"/>
    <property type="match status" value="1"/>
</dbReference>
<proteinExistence type="inferred from homology"/>
<dbReference type="HAMAP" id="MF_01808">
    <property type="entry name" value="Recomb_XerC_XerD"/>
    <property type="match status" value="1"/>
</dbReference>
<dbReference type="Gene3D" id="1.10.443.10">
    <property type="entry name" value="Intergrase catalytic core"/>
    <property type="match status" value="1"/>
</dbReference>
<feature type="active site" evidence="9">
    <location>
        <position position="170"/>
    </location>
</feature>
<keyword evidence="5 9" id="KW-0229">DNA integration</keyword>
<comment type="function">
    <text evidence="9">Site-specific tyrosine recombinase, which acts by catalyzing the cutting and rejoining of the recombining DNA molecules. The XerC-XerD complex is essential to convert dimers of the bacterial chromosome into monomers to permit their segregation at cell division. It also contributes to the segregational stability of plasmids.</text>
</comment>
<evidence type="ECO:0000256" key="3">
    <source>
        <dbReference type="ARBA" id="ARBA00022618"/>
    </source>
</evidence>
<evidence type="ECO:0000313" key="12">
    <source>
        <dbReference type="EMBL" id="HIR01164.1"/>
    </source>
</evidence>
<dbReference type="GO" id="GO:0007059">
    <property type="term" value="P:chromosome segregation"/>
    <property type="evidence" value="ECO:0007669"/>
    <property type="project" value="UniProtKB-UniRule"/>
</dbReference>
<evidence type="ECO:0000313" key="13">
    <source>
        <dbReference type="Proteomes" id="UP000824261"/>
    </source>
</evidence>
<dbReference type="Pfam" id="PF00589">
    <property type="entry name" value="Phage_integrase"/>
    <property type="match status" value="1"/>
</dbReference>
<comment type="subunit">
    <text evidence="9">Forms a cyclic heterotetrameric complex composed of two molecules of XerC and two molecules of XerD.</text>
</comment>
<dbReference type="SUPFAM" id="SSF56349">
    <property type="entry name" value="DNA breaking-rejoining enzymes"/>
    <property type="match status" value="1"/>
</dbReference>
<dbReference type="InterPro" id="IPR002104">
    <property type="entry name" value="Integrase_catalytic"/>
</dbReference>
<reference evidence="12" key="2">
    <citation type="journal article" date="2021" name="PeerJ">
        <title>Extensive microbial diversity within the chicken gut microbiome revealed by metagenomics and culture.</title>
        <authorList>
            <person name="Gilroy R."/>
            <person name="Ravi A."/>
            <person name="Getino M."/>
            <person name="Pursley I."/>
            <person name="Horton D.L."/>
            <person name="Alikhan N.F."/>
            <person name="Baker D."/>
            <person name="Gharbi K."/>
            <person name="Hall N."/>
            <person name="Watson M."/>
            <person name="Adriaenssens E.M."/>
            <person name="Foster-Nyarko E."/>
            <person name="Jarju S."/>
            <person name="Secka A."/>
            <person name="Antonio M."/>
            <person name="Oren A."/>
            <person name="Chaudhuri R.R."/>
            <person name="La Ragione R."/>
            <person name="Hildebrand F."/>
            <person name="Pallen M.J."/>
        </authorList>
    </citation>
    <scope>NUCLEOTIDE SEQUENCE</scope>
    <source>
        <strain evidence="12">ChiGjej1B1-2707</strain>
    </source>
</reference>
<dbReference type="PANTHER" id="PTHR30349:SF81">
    <property type="entry name" value="TYROSINE RECOMBINASE XERC"/>
    <property type="match status" value="1"/>
</dbReference>
<feature type="active site" evidence="9">
    <location>
        <position position="266"/>
    </location>
</feature>
<comment type="similarity">
    <text evidence="9">Belongs to the 'phage' integrase family. XerC subfamily.</text>
</comment>
<dbReference type="InterPro" id="IPR044068">
    <property type="entry name" value="CB"/>
</dbReference>
<organism evidence="12 13">
    <name type="scientific">Candidatus Aveggerthella stercoripullorum</name>
    <dbReference type="NCBI Taxonomy" id="2840688"/>
    <lineage>
        <taxon>Bacteria</taxon>
        <taxon>Bacillati</taxon>
        <taxon>Actinomycetota</taxon>
        <taxon>Coriobacteriia</taxon>
        <taxon>Eggerthellales</taxon>
        <taxon>Eggerthellaceae</taxon>
        <taxon>Eggerthellaceae incertae sedis</taxon>
        <taxon>Candidatus Aveggerthella</taxon>
    </lineage>
</organism>
<evidence type="ECO:0000259" key="11">
    <source>
        <dbReference type="PROSITE" id="PS51900"/>
    </source>
</evidence>